<dbReference type="Gene3D" id="1.20.1690.10">
    <property type="entry name" value="V-type ATP synthase subunit C domain"/>
    <property type="match status" value="2"/>
</dbReference>
<dbReference type="GO" id="GO:0005886">
    <property type="term" value="C:plasma membrane"/>
    <property type="evidence" value="ECO:0007669"/>
    <property type="project" value="UniProtKB-SubCell"/>
</dbReference>
<dbReference type="HAMAP" id="MF_00314">
    <property type="entry name" value="ATP_synth_C_arch"/>
    <property type="match status" value="1"/>
</dbReference>
<dbReference type="GO" id="GO:0005524">
    <property type="term" value="F:ATP binding"/>
    <property type="evidence" value="ECO:0007669"/>
    <property type="project" value="UniProtKB-UniRule"/>
</dbReference>
<keyword evidence="5 6" id="KW-0066">ATP synthesis</keyword>
<dbReference type="InterPro" id="IPR002843">
    <property type="entry name" value="ATPase_V0-cplx_csu/dsu"/>
</dbReference>
<dbReference type="InterPro" id="IPR036079">
    <property type="entry name" value="ATPase_csu/dsu_sf"/>
</dbReference>
<reference evidence="8" key="1">
    <citation type="submission" date="2016-10" db="EMBL/GenBank/DDBJ databases">
        <authorList>
            <person name="Varghese N."/>
            <person name="Submissions S."/>
        </authorList>
    </citation>
    <scope>NUCLEOTIDE SEQUENCE [LARGE SCALE GENOMIC DNA]</scope>
    <source>
        <strain evidence="8">CGMCC 1.10329</strain>
    </source>
</reference>
<evidence type="ECO:0000256" key="2">
    <source>
        <dbReference type="ARBA" id="ARBA00022448"/>
    </source>
</evidence>
<keyword evidence="6" id="KW-0472">Membrane</keyword>
<dbReference type="OrthoDB" id="4272at2157"/>
<dbReference type="NCBIfam" id="TIGR02923">
    <property type="entry name" value="AhaC"/>
    <property type="match status" value="1"/>
</dbReference>
<dbReference type="GO" id="GO:0042777">
    <property type="term" value="P:proton motive force-driven plasma membrane ATP synthesis"/>
    <property type="evidence" value="ECO:0007669"/>
    <property type="project" value="UniProtKB-UniRule"/>
</dbReference>
<comment type="similarity">
    <text evidence="1 6">Belongs to the V-ATPase V0D/AC39 subunit family.</text>
</comment>
<keyword evidence="3 6" id="KW-0375">Hydrogen ion transport</keyword>
<dbReference type="GO" id="GO:0046961">
    <property type="term" value="F:proton-transporting ATPase activity, rotational mechanism"/>
    <property type="evidence" value="ECO:0007669"/>
    <property type="project" value="InterPro"/>
</dbReference>
<gene>
    <name evidence="6" type="primary">atpC</name>
    <name evidence="7" type="ORF">SAMN05216277_10379</name>
</gene>
<evidence type="ECO:0000313" key="8">
    <source>
        <dbReference type="Proteomes" id="UP000183769"/>
    </source>
</evidence>
<dbReference type="Gene3D" id="1.10.132.50">
    <property type="entry name" value="ATP synthase (C/AC39) subunit, domain 3"/>
    <property type="match status" value="1"/>
</dbReference>
<dbReference type="Pfam" id="PF01992">
    <property type="entry name" value="vATP-synt_AC39"/>
    <property type="match status" value="1"/>
</dbReference>
<comment type="subcellular location">
    <subcellularLocation>
        <location evidence="6">Cell membrane</location>
        <topology evidence="6">Peripheral membrane protein</topology>
    </subcellularLocation>
</comment>
<keyword evidence="2 6" id="KW-0813">Transport</keyword>
<comment type="subunit">
    <text evidence="6">Has multiple subunits with at least A(3), B(3), C, D, E, F, H, I and proteolipid K(x).</text>
</comment>
<evidence type="ECO:0000256" key="5">
    <source>
        <dbReference type="ARBA" id="ARBA00023310"/>
    </source>
</evidence>
<organism evidence="7 8">
    <name type="scientific">Halolamina pelagica</name>
    <dbReference type="NCBI Taxonomy" id="699431"/>
    <lineage>
        <taxon>Archaea</taxon>
        <taxon>Methanobacteriati</taxon>
        <taxon>Methanobacteriota</taxon>
        <taxon>Stenosarchaea group</taxon>
        <taxon>Halobacteria</taxon>
        <taxon>Halobacteriales</taxon>
        <taxon>Haloferacaceae</taxon>
    </lineage>
</organism>
<dbReference type="AlphaFoldDB" id="A0A1I5PST4"/>
<dbReference type="InterPro" id="IPR050873">
    <property type="entry name" value="V-ATPase_V0D/AC39_subunit"/>
</dbReference>
<evidence type="ECO:0000256" key="3">
    <source>
        <dbReference type="ARBA" id="ARBA00022781"/>
    </source>
</evidence>
<dbReference type="PANTHER" id="PTHR38682:SF1">
    <property type="entry name" value="V-TYPE ATP SYNTHASE SUBUNIT C"/>
    <property type="match status" value="1"/>
</dbReference>
<evidence type="ECO:0000256" key="6">
    <source>
        <dbReference type="HAMAP-Rule" id="MF_00314"/>
    </source>
</evidence>
<name>A0A1I5PST4_9EURY</name>
<dbReference type="PANTHER" id="PTHR38682">
    <property type="entry name" value="V-TYPE ATP SYNTHASE SUBUNIT C"/>
    <property type="match status" value="1"/>
</dbReference>
<keyword evidence="8" id="KW-1185">Reference proteome</keyword>
<protein>
    <recommendedName>
        <fullName evidence="6">A-type ATP synthase subunit C</fullName>
    </recommendedName>
</protein>
<evidence type="ECO:0000256" key="1">
    <source>
        <dbReference type="ARBA" id="ARBA00006709"/>
    </source>
</evidence>
<accession>A0A1I5PST4</accession>
<dbReference type="InterPro" id="IPR035067">
    <property type="entry name" value="V-type_ATPase_csu/dsu"/>
</dbReference>
<dbReference type="SUPFAM" id="SSF103486">
    <property type="entry name" value="V-type ATP synthase subunit C"/>
    <property type="match status" value="1"/>
</dbReference>
<dbReference type="NCBIfam" id="NF002265">
    <property type="entry name" value="PRK01198.1-1"/>
    <property type="match status" value="1"/>
</dbReference>
<evidence type="ECO:0000256" key="4">
    <source>
        <dbReference type="ARBA" id="ARBA00023065"/>
    </source>
</evidence>
<proteinExistence type="inferred from homology"/>
<dbReference type="InterPro" id="IPR014272">
    <property type="entry name" value="ATPase_V0-cplx_csu"/>
</dbReference>
<keyword evidence="6" id="KW-1003">Cell membrane</keyword>
<comment type="function">
    <text evidence="6">Component of the A-type ATP synthase that produces ATP from ADP in the presence of a proton gradient across the membrane.</text>
</comment>
<keyword evidence="4 6" id="KW-0406">Ion transport</keyword>
<evidence type="ECO:0000313" key="7">
    <source>
        <dbReference type="EMBL" id="SFP36601.1"/>
    </source>
</evidence>
<dbReference type="GO" id="GO:0046933">
    <property type="term" value="F:proton-transporting ATP synthase activity, rotational mechanism"/>
    <property type="evidence" value="ECO:0007669"/>
    <property type="project" value="UniProtKB-UniRule"/>
</dbReference>
<sequence>MSATGSSNPEYVNARVSARRATLFDEEDYRKLLRMSPDEISRYMEESTYQGPINRLGSRFSGVDLIEYALNAGLAETFDELLAWANGRLYEQVARYLRKFDAWNVKTAVRGVYAGTDPEAVEDDLIRAGEFDDALLDQLVEAESVDAIVDLLDGTIFGDPLAAAAEEYDESGMLVPLENAIDRAYYENLFEGVTSASGAGPESAYAEYLQAEIDFRNVRNALRLARSGAEVDPAEYFIEGGTLFTPEELSTLSRNRDQLVEHIRESRYGDELAGALDEMAEADSLIGFEHAIDAALVEHARNAGHAHPMSVCPVIAFVLAKEREVDNIRAIARGTQAGLDPEEIRAELVVE</sequence>
<dbReference type="EMBL" id="FOXI01000003">
    <property type="protein sequence ID" value="SFP36601.1"/>
    <property type="molecule type" value="Genomic_DNA"/>
</dbReference>
<dbReference type="Proteomes" id="UP000183769">
    <property type="component" value="Unassembled WGS sequence"/>
</dbReference>
<dbReference type="RefSeq" id="WP_074876324.1">
    <property type="nucleotide sequence ID" value="NZ_FOXI01000003.1"/>
</dbReference>
<dbReference type="GO" id="GO:0033179">
    <property type="term" value="C:proton-transporting V-type ATPase, V0 domain"/>
    <property type="evidence" value="ECO:0007669"/>
    <property type="project" value="InterPro"/>
</dbReference>
<dbReference type="InterPro" id="IPR044911">
    <property type="entry name" value="V-type_ATPase_csu/dsu_dom_3"/>
</dbReference>